<gene>
    <name evidence="7" type="ORF">SERLADRAFT_464172</name>
</gene>
<dbReference type="OrthoDB" id="410307at2759"/>
<feature type="zinc finger region" description="C3H1-type" evidence="4">
    <location>
        <begin position="8"/>
        <end position="35"/>
    </location>
</feature>
<keyword evidence="3 4" id="KW-0862">Zinc</keyword>
<keyword evidence="1 4" id="KW-0479">Metal-binding</keyword>
<proteinExistence type="predicted"/>
<dbReference type="GO" id="GO:0008270">
    <property type="term" value="F:zinc ion binding"/>
    <property type="evidence" value="ECO:0007669"/>
    <property type="project" value="UniProtKB-KW"/>
</dbReference>
<feature type="zinc finger region" description="C3H1-type" evidence="4">
    <location>
        <begin position="127"/>
        <end position="156"/>
    </location>
</feature>
<sequence>MLVKRKYSRATGYCQNFILDQCALGEKCRYIHAVPLVFPSYSTSSPFDRAPAVFRWPIPLPLPFTSSTMPMAQQFPFLIQEQNNETPQRRTSPPQPVSAPSGPTNNKAPTTTPLDLVSDSALFRPLTWKMKPCRYYIKNKGWCPRGEFCNFIHDLALVHSSSEAHSHSLADKETEIARPHENDNKLNARTISGGVRVGSQPTHCWAFVQGHCRHTACPYLHPEDIEPYMAYTPCPEWPTCTRVSCPFRHPIPTRPPGHVFPVCAPSLYGFPPSVPGSGHNTALPYGAYEVNGTTYFPIDTSTDINPPVVYNQAALSDDMYPLSDHYNNHYGAMHPQWGWSEISLQDLSQVEADSNTMTRPRADVMNAGPDGLLSLRDDEYAYSNTHTNQPLDTLSILSPVGKVEDLLENVFSKL</sequence>
<dbReference type="Gene3D" id="3.30.1370.210">
    <property type="match status" value="1"/>
</dbReference>
<dbReference type="SUPFAM" id="SSF90229">
    <property type="entry name" value="CCCH zinc finger"/>
    <property type="match status" value="1"/>
</dbReference>
<dbReference type="PROSITE" id="PS50103">
    <property type="entry name" value="ZF_C3H1"/>
    <property type="match status" value="3"/>
</dbReference>
<dbReference type="KEGG" id="sla:SERLADRAFT_464172"/>
<evidence type="ECO:0000256" key="1">
    <source>
        <dbReference type="ARBA" id="ARBA00022723"/>
    </source>
</evidence>
<feature type="zinc finger region" description="C3H1-type" evidence="4">
    <location>
        <begin position="198"/>
        <end position="224"/>
    </location>
</feature>
<dbReference type="EMBL" id="GL945432">
    <property type="protein sequence ID" value="EGO26768.1"/>
    <property type="molecule type" value="Genomic_DNA"/>
</dbReference>
<feature type="domain" description="C3H1-type" evidence="6">
    <location>
        <begin position="198"/>
        <end position="224"/>
    </location>
</feature>
<evidence type="ECO:0000256" key="3">
    <source>
        <dbReference type="ARBA" id="ARBA00022833"/>
    </source>
</evidence>
<feature type="domain" description="C3H1-type" evidence="6">
    <location>
        <begin position="127"/>
        <end position="156"/>
    </location>
</feature>
<dbReference type="RefSeq" id="XP_007316941.1">
    <property type="nucleotide sequence ID" value="XM_007316879.1"/>
</dbReference>
<protein>
    <recommendedName>
        <fullName evidence="6">C3H1-type domain-containing protein</fullName>
    </recommendedName>
</protein>
<name>F8NRH5_SERL9</name>
<accession>F8NRH5</accession>
<dbReference type="InterPro" id="IPR036855">
    <property type="entry name" value="Znf_CCCH_sf"/>
</dbReference>
<evidence type="ECO:0000313" key="7">
    <source>
        <dbReference type="EMBL" id="EGO26768.1"/>
    </source>
</evidence>
<dbReference type="Pfam" id="PF00642">
    <property type="entry name" value="zf-CCCH"/>
    <property type="match status" value="1"/>
</dbReference>
<dbReference type="InterPro" id="IPR000571">
    <property type="entry name" value="Znf_CCCH"/>
</dbReference>
<feature type="region of interest" description="Disordered" evidence="5">
    <location>
        <begin position="84"/>
        <end position="113"/>
    </location>
</feature>
<keyword evidence="2 4" id="KW-0863">Zinc-finger</keyword>
<evidence type="ECO:0000256" key="5">
    <source>
        <dbReference type="SAM" id="MobiDB-lite"/>
    </source>
</evidence>
<dbReference type="HOGENOM" id="CLU_664231_0_0_1"/>
<dbReference type="Proteomes" id="UP000008064">
    <property type="component" value="Unassembled WGS sequence"/>
</dbReference>
<reference evidence="7" key="1">
    <citation type="submission" date="2011-04" db="EMBL/GenBank/DDBJ databases">
        <title>Evolution of plant cell wall degrading machinery underlies the functional diversity of forest fungi.</title>
        <authorList>
            <consortium name="US DOE Joint Genome Institute (JGI-PGF)"/>
            <person name="Eastwood D.C."/>
            <person name="Floudas D."/>
            <person name="Binder M."/>
            <person name="Majcherczyk A."/>
            <person name="Schneider P."/>
            <person name="Aerts A."/>
            <person name="Asiegbu F.O."/>
            <person name="Baker S.E."/>
            <person name="Barry K."/>
            <person name="Bendiksby M."/>
            <person name="Blumentritt M."/>
            <person name="Coutinho P.M."/>
            <person name="Cullen D."/>
            <person name="Cullen D."/>
            <person name="Gathman A."/>
            <person name="Goodell B."/>
            <person name="Henrissat B."/>
            <person name="Ihrmark K."/>
            <person name="Kauserud H."/>
            <person name="Kohler A."/>
            <person name="LaButti K."/>
            <person name="Lapidus A."/>
            <person name="Lavin J.L."/>
            <person name="Lee Y.-H."/>
            <person name="Lindquist E."/>
            <person name="Lilly W."/>
            <person name="Lucas S."/>
            <person name="Morin E."/>
            <person name="Murat C."/>
            <person name="Oguiza J.A."/>
            <person name="Park J."/>
            <person name="Pisabarro A.G."/>
            <person name="Riley R."/>
            <person name="Rosling A."/>
            <person name="Salamov A."/>
            <person name="Schmidt O."/>
            <person name="Schmutz J."/>
            <person name="Skrede I."/>
            <person name="Stenlid J."/>
            <person name="Wiebenga A."/>
            <person name="Xie X."/>
            <person name="Kues U."/>
            <person name="Hibbett D.S."/>
            <person name="Hoffmeister D."/>
            <person name="Hogberg N."/>
            <person name="Martin F."/>
            <person name="Grigoriev I.V."/>
            <person name="Watkinson S.C."/>
        </authorList>
    </citation>
    <scope>NUCLEOTIDE SEQUENCE</scope>
    <source>
        <strain evidence="7">S7.9</strain>
    </source>
</reference>
<organism>
    <name type="scientific">Serpula lacrymans var. lacrymans (strain S7.9)</name>
    <name type="common">Dry rot fungus</name>
    <dbReference type="NCBI Taxonomy" id="578457"/>
    <lineage>
        <taxon>Eukaryota</taxon>
        <taxon>Fungi</taxon>
        <taxon>Dikarya</taxon>
        <taxon>Basidiomycota</taxon>
        <taxon>Agaricomycotina</taxon>
        <taxon>Agaricomycetes</taxon>
        <taxon>Agaricomycetidae</taxon>
        <taxon>Boletales</taxon>
        <taxon>Coniophorineae</taxon>
        <taxon>Serpulaceae</taxon>
        <taxon>Serpula</taxon>
    </lineage>
</organism>
<evidence type="ECO:0000259" key="6">
    <source>
        <dbReference type="PROSITE" id="PS50103"/>
    </source>
</evidence>
<dbReference type="AlphaFoldDB" id="F8NRH5"/>
<dbReference type="Pfam" id="PF14608">
    <property type="entry name" value="zf-CCCH_2"/>
    <property type="match status" value="3"/>
</dbReference>
<evidence type="ECO:0000256" key="2">
    <source>
        <dbReference type="ARBA" id="ARBA00022771"/>
    </source>
</evidence>
<dbReference type="GeneID" id="18818699"/>
<evidence type="ECO:0000256" key="4">
    <source>
        <dbReference type="PROSITE-ProRule" id="PRU00723"/>
    </source>
</evidence>
<feature type="domain" description="C3H1-type" evidence="6">
    <location>
        <begin position="8"/>
        <end position="35"/>
    </location>
</feature>
<dbReference type="SMART" id="SM00356">
    <property type="entry name" value="ZnF_C3H1"/>
    <property type="match status" value="4"/>
</dbReference>
<feature type="compositionally biased region" description="Polar residues" evidence="5">
    <location>
        <begin position="101"/>
        <end position="113"/>
    </location>
</feature>